<evidence type="ECO:0000256" key="2">
    <source>
        <dbReference type="ARBA" id="ARBA00022723"/>
    </source>
</evidence>
<reference evidence="7" key="1">
    <citation type="submission" date="2021-02" db="EMBL/GenBank/DDBJ databases">
        <authorList>
            <person name="Bekaert M."/>
        </authorList>
    </citation>
    <scope>NUCLEOTIDE SEQUENCE</scope>
    <source>
        <strain evidence="7">IoA-00</strain>
    </source>
</reference>
<evidence type="ECO:0000256" key="5">
    <source>
        <dbReference type="ARBA" id="ARBA00023242"/>
    </source>
</evidence>
<proteinExistence type="predicted"/>
<evidence type="ECO:0000313" key="8">
    <source>
        <dbReference type="Proteomes" id="UP000675881"/>
    </source>
</evidence>
<evidence type="ECO:0000256" key="6">
    <source>
        <dbReference type="SAM" id="MobiDB-lite"/>
    </source>
</evidence>
<dbReference type="PANTHER" id="PTHR46481:SF10">
    <property type="entry name" value="ZINC FINGER BED DOMAIN-CONTAINING PROTEIN 39"/>
    <property type="match status" value="1"/>
</dbReference>
<evidence type="ECO:0000256" key="3">
    <source>
        <dbReference type="ARBA" id="ARBA00022771"/>
    </source>
</evidence>
<feature type="region of interest" description="Disordered" evidence="6">
    <location>
        <begin position="1"/>
        <end position="24"/>
    </location>
</feature>
<gene>
    <name evidence="7" type="ORF">LSAA_1610</name>
</gene>
<accession>A0A7R8GYN3</accession>
<dbReference type="GO" id="GO:0008270">
    <property type="term" value="F:zinc ion binding"/>
    <property type="evidence" value="ECO:0007669"/>
    <property type="project" value="UniProtKB-KW"/>
</dbReference>
<dbReference type="AlphaFoldDB" id="A0A7R8GYN3"/>
<keyword evidence="2" id="KW-0479">Metal-binding</keyword>
<keyword evidence="5" id="KW-0539">Nucleus</keyword>
<evidence type="ECO:0000256" key="1">
    <source>
        <dbReference type="ARBA" id="ARBA00004123"/>
    </source>
</evidence>
<dbReference type="PANTHER" id="PTHR46481">
    <property type="entry name" value="ZINC FINGER BED DOMAIN-CONTAINING PROTEIN 4"/>
    <property type="match status" value="1"/>
</dbReference>
<organism evidence="7 8">
    <name type="scientific">Lepeophtheirus salmonis</name>
    <name type="common">Salmon louse</name>
    <name type="synonym">Caligus salmonis</name>
    <dbReference type="NCBI Taxonomy" id="72036"/>
    <lineage>
        <taxon>Eukaryota</taxon>
        <taxon>Metazoa</taxon>
        <taxon>Ecdysozoa</taxon>
        <taxon>Arthropoda</taxon>
        <taxon>Crustacea</taxon>
        <taxon>Multicrustacea</taxon>
        <taxon>Hexanauplia</taxon>
        <taxon>Copepoda</taxon>
        <taxon>Siphonostomatoida</taxon>
        <taxon>Caligidae</taxon>
        <taxon>Lepeophtheirus</taxon>
    </lineage>
</organism>
<protein>
    <submittedName>
        <fullName evidence="7">(salmon louse) hypothetical protein</fullName>
    </submittedName>
</protein>
<keyword evidence="4" id="KW-0862">Zinc</keyword>
<evidence type="ECO:0000313" key="7">
    <source>
        <dbReference type="EMBL" id="CAF2750098.1"/>
    </source>
</evidence>
<comment type="subcellular location">
    <subcellularLocation>
        <location evidence="1">Nucleus</location>
    </subcellularLocation>
</comment>
<dbReference type="InterPro" id="IPR012337">
    <property type="entry name" value="RNaseH-like_sf"/>
</dbReference>
<keyword evidence="3" id="KW-0863">Zinc-finger</keyword>
<keyword evidence="8" id="KW-1185">Reference proteome</keyword>
<sequence length="110" mass="12313">MANLFLPSKEPPHGDNKEGSPIRQDNLRIYEEDKMVIKDLLKKDTFVALATDIWSSINTTAFISITVHFLDNSSNLVQKCISCKSFFGSHSGTNIGELLNKKAMEFGLIH</sequence>
<dbReference type="EMBL" id="HG994580">
    <property type="protein sequence ID" value="CAF2750098.1"/>
    <property type="molecule type" value="Genomic_DNA"/>
</dbReference>
<feature type="compositionally biased region" description="Basic and acidic residues" evidence="6">
    <location>
        <begin position="10"/>
        <end position="24"/>
    </location>
</feature>
<name>A0A7R8GYN3_LEPSM</name>
<dbReference type="GO" id="GO:0005634">
    <property type="term" value="C:nucleus"/>
    <property type="evidence" value="ECO:0007669"/>
    <property type="project" value="UniProtKB-SubCell"/>
</dbReference>
<evidence type="ECO:0000256" key="4">
    <source>
        <dbReference type="ARBA" id="ARBA00022833"/>
    </source>
</evidence>
<dbReference type="SUPFAM" id="SSF53098">
    <property type="entry name" value="Ribonuclease H-like"/>
    <property type="match status" value="1"/>
</dbReference>
<dbReference type="Proteomes" id="UP000675881">
    <property type="component" value="Chromosome 1"/>
</dbReference>
<dbReference type="InterPro" id="IPR052035">
    <property type="entry name" value="ZnF_BED_domain_contain"/>
</dbReference>